<evidence type="ECO:0000313" key="3">
    <source>
        <dbReference type="Proteomes" id="UP000321034"/>
    </source>
</evidence>
<feature type="transmembrane region" description="Helical" evidence="1">
    <location>
        <begin position="21"/>
        <end position="41"/>
    </location>
</feature>
<dbReference type="OrthoDB" id="5074698at2"/>
<keyword evidence="1" id="KW-0812">Transmembrane</keyword>
<feature type="transmembrane region" description="Helical" evidence="1">
    <location>
        <begin position="53"/>
        <end position="72"/>
    </location>
</feature>
<evidence type="ECO:0000313" key="2">
    <source>
        <dbReference type="EMBL" id="TXK12256.1"/>
    </source>
</evidence>
<gene>
    <name evidence="2" type="ORF">FVP77_01875</name>
</gene>
<keyword evidence="1" id="KW-1133">Transmembrane helix</keyword>
<accession>A0A5C8I077</accession>
<dbReference type="AlphaFoldDB" id="A0A5C8I077"/>
<keyword evidence="1" id="KW-0472">Membrane</keyword>
<dbReference type="Proteomes" id="UP000321034">
    <property type="component" value="Unassembled WGS sequence"/>
</dbReference>
<comment type="caution">
    <text evidence="2">The sequence shown here is derived from an EMBL/GenBank/DDBJ whole genome shotgun (WGS) entry which is preliminary data.</text>
</comment>
<proteinExistence type="predicted"/>
<evidence type="ECO:0000256" key="1">
    <source>
        <dbReference type="SAM" id="Phobius"/>
    </source>
</evidence>
<feature type="transmembrane region" description="Helical" evidence="1">
    <location>
        <begin position="84"/>
        <end position="100"/>
    </location>
</feature>
<sequence>MSQTATRPAPGTRLRGFSSGVILVLGVMVIPLALVAVFNSYDAPDAAAYVRMAFAQVAGATIAIGTVAGLVVQRIIRRSSAGDVAWFAFIALVVTAWQVSNLSRTADFLLTGLGLGG</sequence>
<name>A0A5C8I077_9MICO</name>
<dbReference type="RefSeq" id="WP_147892995.1">
    <property type="nucleotide sequence ID" value="NZ_BAAANR010000001.1"/>
</dbReference>
<organism evidence="2 3">
    <name type="scientific">Microbacterium hatanonis</name>
    <dbReference type="NCBI Taxonomy" id="404366"/>
    <lineage>
        <taxon>Bacteria</taxon>
        <taxon>Bacillati</taxon>
        <taxon>Actinomycetota</taxon>
        <taxon>Actinomycetes</taxon>
        <taxon>Micrococcales</taxon>
        <taxon>Microbacteriaceae</taxon>
        <taxon>Microbacterium</taxon>
    </lineage>
</organism>
<protein>
    <submittedName>
        <fullName evidence="2">Uncharacterized protein</fullName>
    </submittedName>
</protein>
<keyword evidence="3" id="KW-1185">Reference proteome</keyword>
<reference evidence="2 3" key="1">
    <citation type="submission" date="2019-08" db="EMBL/GenBank/DDBJ databases">
        <authorList>
            <person name="Dong K."/>
        </authorList>
    </citation>
    <scope>NUCLEOTIDE SEQUENCE [LARGE SCALE GENOMIC DNA]</scope>
    <source>
        <strain evidence="2 3">JCM14558</strain>
    </source>
</reference>
<dbReference type="EMBL" id="VRSV01000001">
    <property type="protein sequence ID" value="TXK12256.1"/>
    <property type="molecule type" value="Genomic_DNA"/>
</dbReference>